<sequence>MMGNMRLLLTNDNSPAAIGVCNILENLPSRSILSNKHIFVMTGGLPYTEKQHKIITQVITDPSMIVIIIELRSRALSNYHLHLQRDYVYYLDGTISLQAITSHLKNILNSVADEVKNNFGTLPEQSIVDRVTIAEKASIVGMLSNQSCKLYAETYGLSIRSVSEDRRNVIVKFGTCSPALLHAQLCVDSALENNIVKATFNEKGTASSIYYARILQDLITLEGIKVLRDL</sequence>
<evidence type="ECO:0000313" key="2">
    <source>
        <dbReference type="Proteomes" id="UP001139290"/>
    </source>
</evidence>
<name>A0ABT1B7F2_9ENTR</name>
<protein>
    <submittedName>
        <fullName evidence="1">Uncharacterized protein</fullName>
    </submittedName>
</protein>
<dbReference type="Proteomes" id="UP001139290">
    <property type="component" value="Unassembled WGS sequence"/>
</dbReference>
<proteinExistence type="predicted"/>
<keyword evidence="2" id="KW-1185">Reference proteome</keyword>
<accession>A0ABT1B7F2</accession>
<dbReference type="RefSeq" id="WP_252838128.1">
    <property type="nucleotide sequence ID" value="NZ_CP101036.1"/>
</dbReference>
<comment type="caution">
    <text evidence="1">The sequence shown here is derived from an EMBL/GenBank/DDBJ whole genome shotgun (WGS) entry which is preliminary data.</text>
</comment>
<organism evidence="1 2">
    <name type="scientific">Citrobacter meridianamericanus</name>
    <dbReference type="NCBI Taxonomy" id="2894201"/>
    <lineage>
        <taxon>Bacteria</taxon>
        <taxon>Pseudomonadati</taxon>
        <taxon>Pseudomonadota</taxon>
        <taxon>Gammaproteobacteria</taxon>
        <taxon>Enterobacterales</taxon>
        <taxon>Enterobacteriaceae</taxon>
        <taxon>Citrobacter</taxon>
    </lineage>
</organism>
<reference evidence="1" key="1">
    <citation type="submission" date="2021-11" db="EMBL/GenBank/DDBJ databases">
        <title>Citrobacter meridianamericanus sp. nov. isolated from soil.</title>
        <authorList>
            <person name="Furlan J.P.R."/>
            <person name="Stehling E.G."/>
        </authorList>
    </citation>
    <scope>NUCLEOTIDE SEQUENCE</scope>
    <source>
        <strain evidence="1">BR102</strain>
    </source>
</reference>
<dbReference type="EMBL" id="JAJJVQ010000002">
    <property type="protein sequence ID" value="MCO5781443.1"/>
    <property type="molecule type" value="Genomic_DNA"/>
</dbReference>
<evidence type="ECO:0000313" key="1">
    <source>
        <dbReference type="EMBL" id="MCO5781443.1"/>
    </source>
</evidence>
<gene>
    <name evidence="1" type="ORF">LOD26_08890</name>
</gene>